<dbReference type="SUPFAM" id="SSF50346">
    <property type="entry name" value="PRC-barrel domain"/>
    <property type="match status" value="1"/>
</dbReference>
<comment type="caution">
    <text evidence="8">The sequence shown here is derived from an EMBL/GenBank/DDBJ whole genome shotgun (WGS) entry which is preliminary data.</text>
</comment>
<dbReference type="EMBL" id="JACJVP010000077">
    <property type="protein sequence ID" value="MBB6675442.1"/>
    <property type="molecule type" value="Genomic_DNA"/>
</dbReference>
<comment type="domain">
    <text evidence="5">The PRC barrel domain binds ribosomal protein uS19.</text>
</comment>
<dbReference type="PANTHER" id="PTHR33692">
    <property type="entry name" value="RIBOSOME MATURATION FACTOR RIMM"/>
    <property type="match status" value="1"/>
</dbReference>
<dbReference type="InterPro" id="IPR002676">
    <property type="entry name" value="RimM_N"/>
</dbReference>
<evidence type="ECO:0000259" key="6">
    <source>
        <dbReference type="Pfam" id="PF01782"/>
    </source>
</evidence>
<feature type="domain" description="RimM N-terminal" evidence="6">
    <location>
        <begin position="26"/>
        <end position="109"/>
    </location>
</feature>
<dbReference type="NCBIfam" id="TIGR02273">
    <property type="entry name" value="16S_RimM"/>
    <property type="match status" value="1"/>
</dbReference>
<keyword evidence="9" id="KW-1185">Reference proteome</keyword>
<organism evidence="8 9">
    <name type="scientific">Cohnella nanjingensis</name>
    <dbReference type="NCBI Taxonomy" id="1387779"/>
    <lineage>
        <taxon>Bacteria</taxon>
        <taxon>Bacillati</taxon>
        <taxon>Bacillota</taxon>
        <taxon>Bacilli</taxon>
        <taxon>Bacillales</taxon>
        <taxon>Paenibacillaceae</taxon>
        <taxon>Cohnella</taxon>
    </lineage>
</organism>
<accession>A0A7X0VIQ0</accession>
<evidence type="ECO:0000256" key="3">
    <source>
        <dbReference type="ARBA" id="ARBA00022552"/>
    </source>
</evidence>
<comment type="similarity">
    <text evidence="5">Belongs to the RimM family.</text>
</comment>
<dbReference type="Gene3D" id="2.30.30.240">
    <property type="entry name" value="PRC-barrel domain"/>
    <property type="match status" value="1"/>
</dbReference>
<dbReference type="InterPro" id="IPR036976">
    <property type="entry name" value="RimM_N_sf"/>
</dbReference>
<dbReference type="GO" id="GO:0042274">
    <property type="term" value="P:ribosomal small subunit biogenesis"/>
    <property type="evidence" value="ECO:0007669"/>
    <property type="project" value="UniProtKB-UniRule"/>
</dbReference>
<evidence type="ECO:0000256" key="2">
    <source>
        <dbReference type="ARBA" id="ARBA00022517"/>
    </source>
</evidence>
<dbReference type="PANTHER" id="PTHR33692:SF1">
    <property type="entry name" value="RIBOSOME MATURATION FACTOR RIMM"/>
    <property type="match status" value="1"/>
</dbReference>
<name>A0A7X0VIQ0_9BACL</name>
<dbReference type="InterPro" id="IPR011033">
    <property type="entry name" value="PRC_barrel-like_sf"/>
</dbReference>
<dbReference type="SUPFAM" id="SSF50447">
    <property type="entry name" value="Translation proteins"/>
    <property type="match status" value="1"/>
</dbReference>
<dbReference type="HAMAP" id="MF_00014">
    <property type="entry name" value="Ribosome_mat_RimM"/>
    <property type="match status" value="1"/>
</dbReference>
<dbReference type="Pfam" id="PF01782">
    <property type="entry name" value="RimM"/>
    <property type="match status" value="1"/>
</dbReference>
<evidence type="ECO:0000313" key="9">
    <source>
        <dbReference type="Proteomes" id="UP000547209"/>
    </source>
</evidence>
<dbReference type="GO" id="GO:0006364">
    <property type="term" value="P:rRNA processing"/>
    <property type="evidence" value="ECO:0007669"/>
    <property type="project" value="UniProtKB-UniRule"/>
</dbReference>
<dbReference type="GO" id="GO:0005840">
    <property type="term" value="C:ribosome"/>
    <property type="evidence" value="ECO:0007669"/>
    <property type="project" value="InterPro"/>
</dbReference>
<keyword evidence="2 5" id="KW-0690">Ribosome biogenesis</keyword>
<evidence type="ECO:0000256" key="5">
    <source>
        <dbReference type="HAMAP-Rule" id="MF_00014"/>
    </source>
</evidence>
<reference evidence="8 9" key="1">
    <citation type="submission" date="2020-08" db="EMBL/GenBank/DDBJ databases">
        <title>Cohnella phylogeny.</title>
        <authorList>
            <person name="Dunlap C."/>
        </authorList>
    </citation>
    <scope>NUCLEOTIDE SEQUENCE [LARGE SCALE GENOMIC DNA]</scope>
    <source>
        <strain evidence="8 9">DSM 28246</strain>
    </source>
</reference>
<proteinExistence type="inferred from homology"/>
<dbReference type="InterPro" id="IPR027275">
    <property type="entry name" value="PRC-brl_dom"/>
</dbReference>
<evidence type="ECO:0000259" key="7">
    <source>
        <dbReference type="Pfam" id="PF05239"/>
    </source>
</evidence>
<dbReference type="InterPro" id="IPR009000">
    <property type="entry name" value="Transl_B-barrel_sf"/>
</dbReference>
<dbReference type="GO" id="GO:0043022">
    <property type="term" value="F:ribosome binding"/>
    <property type="evidence" value="ECO:0007669"/>
    <property type="project" value="InterPro"/>
</dbReference>
<keyword evidence="1 5" id="KW-0963">Cytoplasm</keyword>
<comment type="subcellular location">
    <subcellularLocation>
        <location evidence="5">Cytoplasm</location>
    </subcellularLocation>
</comment>
<evidence type="ECO:0000313" key="8">
    <source>
        <dbReference type="EMBL" id="MBB6675442.1"/>
    </source>
</evidence>
<comment type="subunit">
    <text evidence="5">Binds ribosomal protein uS19.</text>
</comment>
<dbReference type="Pfam" id="PF05239">
    <property type="entry name" value="PRC"/>
    <property type="match status" value="1"/>
</dbReference>
<dbReference type="Gene3D" id="2.40.30.60">
    <property type="entry name" value="RimM"/>
    <property type="match status" value="1"/>
</dbReference>
<sequence>MLSYIRLHLFDIKEAASVAEQQWLNVGKIVNTHGVRGEVKVYPQTDFPDVRFRGGSRLLLVPPERGEPIGVEVLSAREQKNLFVVKLKGWDDINYAEKFKGWELKVTADERVELEEDEYYLSDIVGCSVVTDEGETIGVISDILSPGANDVWVVKRPKGADLLLPFIDEVVLDVDVAGRVVKVHLMEGLL</sequence>
<feature type="domain" description="PRC-barrel" evidence="7">
    <location>
        <begin position="116"/>
        <end position="189"/>
    </location>
</feature>
<protein>
    <recommendedName>
        <fullName evidence="5">Ribosome maturation factor RimM</fullName>
    </recommendedName>
</protein>
<comment type="function">
    <text evidence="5">An accessory protein needed during the final step in the assembly of 30S ribosomal subunit, possibly for assembly of the head region. Essential for efficient processing of 16S rRNA. May be needed both before and after RbfA during the maturation of 16S rRNA. It has affinity for free ribosomal 30S subunits but not for 70S ribosomes.</text>
</comment>
<evidence type="ECO:0000256" key="1">
    <source>
        <dbReference type="ARBA" id="ARBA00022490"/>
    </source>
</evidence>
<keyword evidence="3 5" id="KW-0698">rRNA processing</keyword>
<evidence type="ECO:0000256" key="4">
    <source>
        <dbReference type="ARBA" id="ARBA00023186"/>
    </source>
</evidence>
<dbReference type="InterPro" id="IPR011961">
    <property type="entry name" value="RimM"/>
</dbReference>
<dbReference type="AlphaFoldDB" id="A0A7X0VIQ0"/>
<dbReference type="Proteomes" id="UP000547209">
    <property type="component" value="Unassembled WGS sequence"/>
</dbReference>
<keyword evidence="4 5" id="KW-0143">Chaperone</keyword>
<dbReference type="GO" id="GO:0005737">
    <property type="term" value="C:cytoplasm"/>
    <property type="evidence" value="ECO:0007669"/>
    <property type="project" value="UniProtKB-SubCell"/>
</dbReference>
<gene>
    <name evidence="5 8" type="primary">rimM</name>
    <name evidence="8" type="ORF">H7C19_32765</name>
</gene>